<evidence type="ECO:0000313" key="2">
    <source>
        <dbReference type="Proteomes" id="UP000241912"/>
    </source>
</evidence>
<comment type="caution">
    <text evidence="1">The sequence shown here is derived from an EMBL/GenBank/DDBJ whole genome shotgun (WGS) entry which is preliminary data.</text>
</comment>
<name>A0A2P7NR01_9PROT</name>
<dbReference type="Proteomes" id="UP000241912">
    <property type="component" value="Unassembled WGS sequence"/>
</dbReference>
<sequence>MPNAPNAPNAQSIPTTGYVRLPQILAVFPVSRSSWYAGVKSGIYPPSYKLGKRTTAWKASDIKQLLNVEGGVTMISTLNAKHPLSGYENYPYYEPSSDIPERIARARRVKDFGWYSGLRPRKANQGFLRLLEKVRPARNLDHVSYWVEAQSGAKFILNEPYHLPQGYQAALQSMGLASFCIPTNLAPYCGRWSETGGDQPRTSSILICEAKHQDELDWIAELLTDGALLAPEWNAIRARP</sequence>
<evidence type="ECO:0008006" key="3">
    <source>
        <dbReference type="Google" id="ProtNLM"/>
    </source>
</evidence>
<proteinExistence type="predicted"/>
<dbReference type="OrthoDB" id="8527558at2"/>
<accession>A0A2P7NR01</accession>
<dbReference type="InterPro" id="IPR010260">
    <property type="entry name" value="AlpA"/>
</dbReference>
<reference evidence="1 2" key="1">
    <citation type="submission" date="2018-03" db="EMBL/GenBank/DDBJ databases">
        <title>Draft genome of Nitrosomonas supralitoralis APG5.</title>
        <authorList>
            <person name="Urakawa H."/>
            <person name="Lopez J.V."/>
        </authorList>
    </citation>
    <scope>NUCLEOTIDE SEQUENCE [LARGE SCALE GENOMIC DNA]</scope>
    <source>
        <strain evidence="1 2">APG5</strain>
    </source>
</reference>
<organism evidence="1 2">
    <name type="scientific">Nitrosomonas supralitoralis</name>
    <dbReference type="NCBI Taxonomy" id="2116706"/>
    <lineage>
        <taxon>Bacteria</taxon>
        <taxon>Pseudomonadati</taxon>
        <taxon>Pseudomonadota</taxon>
        <taxon>Betaproteobacteria</taxon>
        <taxon>Nitrosomonadales</taxon>
        <taxon>Nitrosomonadaceae</taxon>
        <taxon>Nitrosomonas</taxon>
    </lineage>
</organism>
<dbReference type="EMBL" id="PXXU01000109">
    <property type="protein sequence ID" value="PSJ15893.1"/>
    <property type="molecule type" value="Genomic_DNA"/>
</dbReference>
<protein>
    <recommendedName>
        <fullName evidence="3">AlpA family phage regulatory protein</fullName>
    </recommendedName>
</protein>
<dbReference type="AlphaFoldDB" id="A0A2P7NR01"/>
<dbReference type="RefSeq" id="WP_106708345.1">
    <property type="nucleotide sequence ID" value="NZ_PXXU01000109.1"/>
</dbReference>
<evidence type="ECO:0000313" key="1">
    <source>
        <dbReference type="EMBL" id="PSJ15893.1"/>
    </source>
</evidence>
<dbReference type="Pfam" id="PF05930">
    <property type="entry name" value="Phage_AlpA"/>
    <property type="match status" value="1"/>
</dbReference>
<gene>
    <name evidence="1" type="ORF">C7H79_16510</name>
</gene>
<keyword evidence="2" id="KW-1185">Reference proteome</keyword>